<proteinExistence type="predicted"/>
<evidence type="ECO:0000313" key="1">
    <source>
        <dbReference type="EMBL" id="GHD63947.1"/>
    </source>
</evidence>
<dbReference type="AlphaFoldDB" id="A0A919CSL4"/>
<dbReference type="Proteomes" id="UP000630353">
    <property type="component" value="Unassembled WGS sequence"/>
</dbReference>
<accession>A0A919CSL4</accession>
<evidence type="ECO:0000313" key="2">
    <source>
        <dbReference type="Proteomes" id="UP000630353"/>
    </source>
</evidence>
<sequence>MRGRTQAPRPQPSIIEHFAKEFARFLNNVQNNEVDILGSFLIENEWEKYQKDAKDVIESLELAGFMIVPQTPTDAMVAAADQTLSKGLMGSGSRAYVTAVWSAMIGAWLESRNANLILDIFSMALSRASNPSSRRDSSMFDASFQRFRKQSQDILAGLEKTGLAVVPDEAAPVMVSAGVAETAEHRSRTNQQIGADPSYIAKLYENMLVARPK</sequence>
<comment type="caution">
    <text evidence="1">The sequence shown here is derived from an EMBL/GenBank/DDBJ whole genome shotgun (WGS) entry which is preliminary data.</text>
</comment>
<keyword evidence="2" id="KW-1185">Reference proteome</keyword>
<gene>
    <name evidence="1" type="ORF">GCM10017083_54920</name>
</gene>
<protein>
    <submittedName>
        <fullName evidence="1">Uncharacterized protein</fullName>
    </submittedName>
</protein>
<reference evidence="1" key="2">
    <citation type="submission" date="2020-09" db="EMBL/GenBank/DDBJ databases">
        <authorList>
            <person name="Sun Q."/>
            <person name="Kim S."/>
        </authorList>
    </citation>
    <scope>NUCLEOTIDE SEQUENCE</scope>
    <source>
        <strain evidence="1">KCTC 42651</strain>
    </source>
</reference>
<name>A0A919CSL4_9PROT</name>
<organism evidence="1 2">
    <name type="scientific">Thalassobaculum fulvum</name>
    <dbReference type="NCBI Taxonomy" id="1633335"/>
    <lineage>
        <taxon>Bacteria</taxon>
        <taxon>Pseudomonadati</taxon>
        <taxon>Pseudomonadota</taxon>
        <taxon>Alphaproteobacteria</taxon>
        <taxon>Rhodospirillales</taxon>
        <taxon>Thalassobaculaceae</taxon>
        <taxon>Thalassobaculum</taxon>
    </lineage>
</organism>
<dbReference type="RefSeq" id="WP_189995822.1">
    <property type="nucleotide sequence ID" value="NZ_BMZS01000018.1"/>
</dbReference>
<reference evidence="1" key="1">
    <citation type="journal article" date="2014" name="Int. J. Syst. Evol. Microbiol.">
        <title>Complete genome sequence of Corynebacterium casei LMG S-19264T (=DSM 44701T), isolated from a smear-ripened cheese.</title>
        <authorList>
            <consortium name="US DOE Joint Genome Institute (JGI-PGF)"/>
            <person name="Walter F."/>
            <person name="Albersmeier A."/>
            <person name="Kalinowski J."/>
            <person name="Ruckert C."/>
        </authorList>
    </citation>
    <scope>NUCLEOTIDE SEQUENCE</scope>
    <source>
        <strain evidence="1">KCTC 42651</strain>
    </source>
</reference>
<dbReference type="EMBL" id="BMZS01000018">
    <property type="protein sequence ID" value="GHD63947.1"/>
    <property type="molecule type" value="Genomic_DNA"/>
</dbReference>